<dbReference type="OrthoDB" id="85875at2157"/>
<dbReference type="Gene3D" id="3.40.50.11570">
    <property type="entry name" value="Protein of unknown function DUF257"/>
    <property type="match status" value="1"/>
</dbReference>
<keyword evidence="2" id="KW-1185">Reference proteome</keyword>
<evidence type="ECO:0000313" key="2">
    <source>
        <dbReference type="Proteomes" id="UP000008386"/>
    </source>
</evidence>
<dbReference type="eggNOG" id="arCOG03792">
    <property type="taxonomic scope" value="Archaea"/>
</dbReference>
<dbReference type="KEGG" id="pya:PYCH_08180"/>
<dbReference type="AlphaFoldDB" id="F8AJ62"/>
<dbReference type="STRING" id="529709.PYCH_08180"/>
<sequence length="216" mass="24240">MTILDVLEKKRISILVEHTSEDILGPTIFDIIKKVKDKYGDSIGIIITDFLDTLAIYKYQAELLDLDTSIIENAAIIKVGGKINVGNVLHKIPVSAYPVYKTLYEEALGKVLTTLPKGTFSINIQLGIENIMNIFDKKELIEQVHDIGEYIVTKEIDIRDIVFLNVDAIKKVSVEVLSMLRMIFPVVIRVIDDGHSFVVKKSVFPELKGARGKVIE</sequence>
<dbReference type="Pfam" id="PF03192">
    <property type="entry name" value="DUF257"/>
    <property type="match status" value="1"/>
</dbReference>
<dbReference type="HOGENOM" id="CLU_102063_2_0_2"/>
<dbReference type="GeneID" id="10837393"/>
<name>F8AJ62_PYRYC</name>
<dbReference type="InterPro" id="IPR005489">
    <property type="entry name" value="DUF257"/>
</dbReference>
<proteinExistence type="predicted"/>
<dbReference type="Proteomes" id="UP000008386">
    <property type="component" value="Chromosome"/>
</dbReference>
<reference evidence="1 2" key="1">
    <citation type="journal article" date="2011" name="J. Bacteriol.">
        <title>Complete genome sequence of the obligate piezophilic hyperthermophilic archaeon Pyrococcus yayanosii CH1.</title>
        <authorList>
            <person name="Jun X."/>
            <person name="Lupeng L."/>
            <person name="Minjuan X."/>
            <person name="Oger P."/>
            <person name="Fengping W."/>
            <person name="Jebbar M."/>
            <person name="Xiang X."/>
        </authorList>
    </citation>
    <scope>NUCLEOTIDE SEQUENCE [LARGE SCALE GENOMIC DNA]</scope>
    <source>
        <strain evidence="2">CH1 / JCM 16557</strain>
    </source>
</reference>
<accession>F8AJ62</accession>
<protein>
    <submittedName>
        <fullName evidence="1">Uncharacterized protein</fullName>
    </submittedName>
</protein>
<gene>
    <name evidence="1" type="ordered locus">PYCH_08180</name>
</gene>
<dbReference type="EMBL" id="CP002779">
    <property type="protein sequence ID" value="AEH24503.1"/>
    <property type="molecule type" value="Genomic_DNA"/>
</dbReference>
<dbReference type="RefSeq" id="WP_013905560.1">
    <property type="nucleotide sequence ID" value="NC_015680.1"/>
</dbReference>
<organism evidence="1 2">
    <name type="scientific">Pyrococcus yayanosii (strain CH1 / JCM 16557)</name>
    <dbReference type="NCBI Taxonomy" id="529709"/>
    <lineage>
        <taxon>Archaea</taxon>
        <taxon>Methanobacteriati</taxon>
        <taxon>Methanobacteriota</taxon>
        <taxon>Thermococci</taxon>
        <taxon>Thermococcales</taxon>
        <taxon>Thermococcaceae</taxon>
        <taxon>Pyrococcus</taxon>
    </lineage>
</organism>
<evidence type="ECO:0000313" key="1">
    <source>
        <dbReference type="EMBL" id="AEH24503.1"/>
    </source>
</evidence>